<dbReference type="InterPro" id="IPR000008">
    <property type="entry name" value="C2_dom"/>
</dbReference>
<dbReference type="Proteomes" id="UP000002051">
    <property type="component" value="Chromosome 3"/>
</dbReference>
<dbReference type="Gene3D" id="2.60.40.150">
    <property type="entry name" value="C2 domain"/>
    <property type="match status" value="1"/>
</dbReference>
<evidence type="ECO:0000259" key="1">
    <source>
        <dbReference type="PROSITE" id="PS50004"/>
    </source>
</evidence>
<dbReference type="PaxDb" id="3880-AES70909"/>
<dbReference type="EnsemblPlants" id="AES70909">
    <property type="protein sequence ID" value="AES70909"/>
    <property type="gene ID" value="MTR_3g064780"/>
</dbReference>
<dbReference type="SMART" id="SM00239">
    <property type="entry name" value="C2"/>
    <property type="match status" value="1"/>
</dbReference>
<dbReference type="PROSITE" id="PS50004">
    <property type="entry name" value="C2"/>
    <property type="match status" value="1"/>
</dbReference>
<name>G7J8N2_MEDTR</name>
<dbReference type="InterPro" id="IPR035892">
    <property type="entry name" value="C2_domain_sf"/>
</dbReference>
<dbReference type="EMBL" id="CM001219">
    <property type="protein sequence ID" value="AES70909.2"/>
    <property type="molecule type" value="Genomic_DNA"/>
</dbReference>
<reference evidence="2 4" key="1">
    <citation type="journal article" date="2011" name="Nature">
        <title>The Medicago genome provides insight into the evolution of rhizobial symbioses.</title>
        <authorList>
            <person name="Young N.D."/>
            <person name="Debelle F."/>
            <person name="Oldroyd G.E."/>
            <person name="Geurts R."/>
            <person name="Cannon S.B."/>
            <person name="Udvardi M.K."/>
            <person name="Benedito V.A."/>
            <person name="Mayer K.F."/>
            <person name="Gouzy J."/>
            <person name="Schoof H."/>
            <person name="Van de Peer Y."/>
            <person name="Proost S."/>
            <person name="Cook D.R."/>
            <person name="Meyers B.C."/>
            <person name="Spannagl M."/>
            <person name="Cheung F."/>
            <person name="De Mita S."/>
            <person name="Krishnakumar V."/>
            <person name="Gundlach H."/>
            <person name="Zhou S."/>
            <person name="Mudge J."/>
            <person name="Bharti A.K."/>
            <person name="Murray J.D."/>
            <person name="Naoumkina M.A."/>
            <person name="Rosen B."/>
            <person name="Silverstein K.A."/>
            <person name="Tang H."/>
            <person name="Rombauts S."/>
            <person name="Zhao P.X."/>
            <person name="Zhou P."/>
            <person name="Barbe V."/>
            <person name="Bardou P."/>
            <person name="Bechner M."/>
            <person name="Bellec A."/>
            <person name="Berger A."/>
            <person name="Berges H."/>
            <person name="Bidwell S."/>
            <person name="Bisseling T."/>
            <person name="Choisne N."/>
            <person name="Couloux A."/>
            <person name="Denny R."/>
            <person name="Deshpande S."/>
            <person name="Dai X."/>
            <person name="Doyle J.J."/>
            <person name="Dudez A.M."/>
            <person name="Farmer A.D."/>
            <person name="Fouteau S."/>
            <person name="Franken C."/>
            <person name="Gibelin C."/>
            <person name="Gish J."/>
            <person name="Goldstein S."/>
            <person name="Gonzalez A.J."/>
            <person name="Green P.J."/>
            <person name="Hallab A."/>
            <person name="Hartog M."/>
            <person name="Hua A."/>
            <person name="Humphray S.J."/>
            <person name="Jeong D.H."/>
            <person name="Jing Y."/>
            <person name="Jocker A."/>
            <person name="Kenton S.M."/>
            <person name="Kim D.J."/>
            <person name="Klee K."/>
            <person name="Lai H."/>
            <person name="Lang C."/>
            <person name="Lin S."/>
            <person name="Macmil S.L."/>
            <person name="Magdelenat G."/>
            <person name="Matthews L."/>
            <person name="McCorrison J."/>
            <person name="Monaghan E.L."/>
            <person name="Mun J.H."/>
            <person name="Najar F.Z."/>
            <person name="Nicholson C."/>
            <person name="Noirot C."/>
            <person name="O'Bleness M."/>
            <person name="Paule C.R."/>
            <person name="Poulain J."/>
            <person name="Prion F."/>
            <person name="Qin B."/>
            <person name="Qu C."/>
            <person name="Retzel E.F."/>
            <person name="Riddle C."/>
            <person name="Sallet E."/>
            <person name="Samain S."/>
            <person name="Samson N."/>
            <person name="Sanders I."/>
            <person name="Saurat O."/>
            <person name="Scarpelli C."/>
            <person name="Schiex T."/>
            <person name="Segurens B."/>
            <person name="Severin A.J."/>
            <person name="Sherrier D.J."/>
            <person name="Shi R."/>
            <person name="Sims S."/>
            <person name="Singer S.R."/>
            <person name="Sinharoy S."/>
            <person name="Sterck L."/>
            <person name="Viollet A."/>
            <person name="Wang B.B."/>
            <person name="Wang K."/>
            <person name="Wang M."/>
            <person name="Wang X."/>
            <person name="Warfsmann J."/>
            <person name="Weissenbach J."/>
            <person name="White D.D."/>
            <person name="White J.D."/>
            <person name="Wiley G.B."/>
            <person name="Wincker P."/>
            <person name="Xing Y."/>
            <person name="Yang L."/>
            <person name="Yao Z."/>
            <person name="Ying F."/>
            <person name="Zhai J."/>
            <person name="Zhou L."/>
            <person name="Zuber A."/>
            <person name="Denarie J."/>
            <person name="Dixon R.A."/>
            <person name="May G.D."/>
            <person name="Schwartz D.C."/>
            <person name="Rogers J."/>
            <person name="Quetier F."/>
            <person name="Town C.D."/>
            <person name="Roe B.A."/>
        </authorList>
    </citation>
    <scope>NUCLEOTIDE SEQUENCE [LARGE SCALE GENOMIC DNA]</scope>
    <source>
        <strain evidence="2">A17</strain>
        <strain evidence="3 4">cv. Jemalong A17</strain>
    </source>
</reference>
<evidence type="ECO:0000313" key="4">
    <source>
        <dbReference type="Proteomes" id="UP000002051"/>
    </source>
</evidence>
<protein>
    <submittedName>
        <fullName evidence="2">BON1-associated-like protein</fullName>
    </submittedName>
</protein>
<sequence>MGIASRTLEITVITGENIHITEDAYVVVRGESLNCYTTKTVKNKDDCGKNSSFLSWNEKFLLNMPLHARSITFEVQCKKFKSVRPIGVTRIAVLDILNGAELENCSRILSYKLRNWEGRQNGVIHFGVRVVMPEKRSVTVVKNKTTADKKSYGDRLTGIDVGTKNSNSVVIGIPVWWNYPIDLLDDLTGYPWSEVEEEWRWSLEDDDRLSVKSMYKKLEGRTNLARRNVLRPETPPIVHVCYDD</sequence>
<gene>
    <name evidence="2" type="ordered locus">MTR_3g064780</name>
</gene>
<reference evidence="2 4" key="2">
    <citation type="journal article" date="2014" name="BMC Genomics">
        <title>An improved genome release (version Mt4.0) for the model legume Medicago truncatula.</title>
        <authorList>
            <person name="Tang H."/>
            <person name="Krishnakumar V."/>
            <person name="Bidwell S."/>
            <person name="Rosen B."/>
            <person name="Chan A."/>
            <person name="Zhou S."/>
            <person name="Gentzbittel L."/>
            <person name="Childs K.L."/>
            <person name="Yandell M."/>
            <person name="Gundlach H."/>
            <person name="Mayer K.F."/>
            <person name="Schwartz D.C."/>
            <person name="Town C.D."/>
        </authorList>
    </citation>
    <scope>GENOME REANNOTATION</scope>
    <source>
        <strain evidence="3 4">cv. Jemalong A17</strain>
    </source>
</reference>
<dbReference type="PANTHER" id="PTHR32246">
    <property type="entry name" value="INGRESSION PROTEIN FIC1"/>
    <property type="match status" value="1"/>
</dbReference>
<proteinExistence type="predicted"/>
<organism evidence="2 4">
    <name type="scientific">Medicago truncatula</name>
    <name type="common">Barrel medic</name>
    <name type="synonym">Medicago tribuloides</name>
    <dbReference type="NCBI Taxonomy" id="3880"/>
    <lineage>
        <taxon>Eukaryota</taxon>
        <taxon>Viridiplantae</taxon>
        <taxon>Streptophyta</taxon>
        <taxon>Embryophyta</taxon>
        <taxon>Tracheophyta</taxon>
        <taxon>Spermatophyta</taxon>
        <taxon>Magnoliopsida</taxon>
        <taxon>eudicotyledons</taxon>
        <taxon>Gunneridae</taxon>
        <taxon>Pentapetalae</taxon>
        <taxon>rosids</taxon>
        <taxon>fabids</taxon>
        <taxon>Fabales</taxon>
        <taxon>Fabaceae</taxon>
        <taxon>Papilionoideae</taxon>
        <taxon>50 kb inversion clade</taxon>
        <taxon>NPAAA clade</taxon>
        <taxon>Hologalegina</taxon>
        <taxon>IRL clade</taxon>
        <taxon>Trifolieae</taxon>
        <taxon>Medicago</taxon>
    </lineage>
</organism>
<evidence type="ECO:0000313" key="2">
    <source>
        <dbReference type="EMBL" id="AES70909.2"/>
    </source>
</evidence>
<reference evidence="3" key="3">
    <citation type="submission" date="2015-04" db="UniProtKB">
        <authorList>
            <consortium name="EnsemblPlants"/>
        </authorList>
    </citation>
    <scope>IDENTIFICATION</scope>
    <source>
        <strain evidence="3">cv. Jemalong A17</strain>
    </source>
</reference>
<accession>G7J8N2</accession>
<feature type="domain" description="C2" evidence="1">
    <location>
        <begin position="1"/>
        <end position="106"/>
    </location>
</feature>
<evidence type="ECO:0000313" key="3">
    <source>
        <dbReference type="EnsemblPlants" id="AES70909"/>
    </source>
</evidence>
<dbReference type="AlphaFoldDB" id="G7J8N2"/>
<accession>A0A0C3VHR4</accession>
<dbReference type="SUPFAM" id="SSF49562">
    <property type="entry name" value="C2 domain (Calcium/lipid-binding domain, CaLB)"/>
    <property type="match status" value="1"/>
</dbReference>
<dbReference type="PANTHER" id="PTHR32246:SF74">
    <property type="entry name" value="BON1-ASSOCIATED-LIKE PROTEIN"/>
    <property type="match status" value="1"/>
</dbReference>
<dbReference type="HOGENOM" id="CLU_088397_0_0_1"/>
<keyword evidence="4" id="KW-1185">Reference proteome</keyword>